<accession>W1RT89</accession>
<reference evidence="2 3" key="1">
    <citation type="journal article" date="2014" name="Genome Announc.">
        <title>Draft Genome Sequence of Marinomonas sp. Strain D104, a Polycyclic Aromatic Hydrocarbon-Degrading Bacterium from the Deep-Sea Sediment of the Arctic Ocean.</title>
        <authorList>
            <person name="Dong C."/>
            <person name="Bai X."/>
            <person name="Lai Q."/>
            <person name="Xie Y."/>
            <person name="Chen X."/>
            <person name="Shao Z."/>
        </authorList>
    </citation>
    <scope>NUCLEOTIDE SEQUENCE [LARGE SCALE GENOMIC DNA]</scope>
    <source>
        <strain evidence="2 3">D104</strain>
    </source>
</reference>
<keyword evidence="1" id="KW-0472">Membrane</keyword>
<keyword evidence="1" id="KW-1133">Transmembrane helix</keyword>
<dbReference type="PATRIC" id="fig|1208321.3.peg.2928"/>
<dbReference type="STRING" id="1208321.D104_14675"/>
<dbReference type="Proteomes" id="UP000018857">
    <property type="component" value="Unassembled WGS sequence"/>
</dbReference>
<protein>
    <submittedName>
        <fullName evidence="2">Membrane protein</fullName>
    </submittedName>
</protein>
<gene>
    <name evidence="2" type="ORF">D104_14675</name>
</gene>
<organism evidence="2 3">
    <name type="scientific">Marinomonas profundimaris</name>
    <dbReference type="NCBI Taxonomy" id="1208321"/>
    <lineage>
        <taxon>Bacteria</taxon>
        <taxon>Pseudomonadati</taxon>
        <taxon>Pseudomonadota</taxon>
        <taxon>Gammaproteobacteria</taxon>
        <taxon>Oceanospirillales</taxon>
        <taxon>Oceanospirillaceae</taxon>
        <taxon>Marinomonas</taxon>
    </lineage>
</organism>
<dbReference type="eggNOG" id="ENOG50336GZ">
    <property type="taxonomic scope" value="Bacteria"/>
</dbReference>
<keyword evidence="1" id="KW-0812">Transmembrane</keyword>
<evidence type="ECO:0000256" key="1">
    <source>
        <dbReference type="SAM" id="Phobius"/>
    </source>
</evidence>
<name>W1RT89_9GAMM</name>
<feature type="transmembrane region" description="Helical" evidence="1">
    <location>
        <begin position="42"/>
        <end position="60"/>
    </location>
</feature>
<proteinExistence type="predicted"/>
<keyword evidence="3" id="KW-1185">Reference proteome</keyword>
<sequence length="101" mass="11610">MVDETKDKSLICITINFYDIERKDNTMMNESMFGSTMWAGHWLWMLVVAILVVVPVYRICQRAGYSGWLGLLILVPMVNLVLLYFIAFSDWPASKKGAQDE</sequence>
<dbReference type="EMBL" id="AYOZ01000045">
    <property type="protein sequence ID" value="ETI58819.1"/>
    <property type="molecule type" value="Genomic_DNA"/>
</dbReference>
<evidence type="ECO:0000313" key="3">
    <source>
        <dbReference type="Proteomes" id="UP000018857"/>
    </source>
</evidence>
<feature type="transmembrane region" description="Helical" evidence="1">
    <location>
        <begin position="67"/>
        <end position="87"/>
    </location>
</feature>
<comment type="caution">
    <text evidence="2">The sequence shown here is derived from an EMBL/GenBank/DDBJ whole genome shotgun (WGS) entry which is preliminary data.</text>
</comment>
<dbReference type="AlphaFoldDB" id="W1RT89"/>
<evidence type="ECO:0000313" key="2">
    <source>
        <dbReference type="EMBL" id="ETI58819.1"/>
    </source>
</evidence>